<feature type="chain" id="PRO_5045745719" description="DUF4168 domain-containing protein" evidence="1">
    <location>
        <begin position="25"/>
        <end position="191"/>
    </location>
</feature>
<sequence>MTLTHITSALMLMLTLAVSSLVHAKDKLEESEIKRWISAMPAMQAWGAENRAKLEQHQDKANVMPNSAEAMVKPIKDAGLYDEAEKLVSKHGFDSPEDFSETSLQILSAYASVKMKEEMGQDVDAMYKQMQEAKKELENSPMSDQQKQMMSQQFAMAEQAYDAIKSVPEADRKAIQPFMAEIDAATQAASK</sequence>
<dbReference type="Proteomes" id="UP001501337">
    <property type="component" value="Unassembled WGS sequence"/>
</dbReference>
<dbReference type="RefSeq" id="WP_344804126.1">
    <property type="nucleotide sequence ID" value="NZ_BAABBO010000005.1"/>
</dbReference>
<keyword evidence="3" id="KW-1185">Reference proteome</keyword>
<evidence type="ECO:0000256" key="1">
    <source>
        <dbReference type="SAM" id="SignalP"/>
    </source>
</evidence>
<gene>
    <name evidence="2" type="ORF">GCM10022278_10990</name>
</gene>
<reference evidence="3" key="1">
    <citation type="journal article" date="2019" name="Int. J. Syst. Evol. Microbiol.">
        <title>The Global Catalogue of Microorganisms (GCM) 10K type strain sequencing project: providing services to taxonomists for standard genome sequencing and annotation.</title>
        <authorList>
            <consortium name="The Broad Institute Genomics Platform"/>
            <consortium name="The Broad Institute Genome Sequencing Center for Infectious Disease"/>
            <person name="Wu L."/>
            <person name="Ma J."/>
        </authorList>
    </citation>
    <scope>NUCLEOTIDE SEQUENCE [LARGE SCALE GENOMIC DNA]</scope>
    <source>
        <strain evidence="3">JCM 17555</strain>
    </source>
</reference>
<organism evidence="2 3">
    <name type="scientific">Allohahella marinimesophila</name>
    <dbReference type="NCBI Taxonomy" id="1054972"/>
    <lineage>
        <taxon>Bacteria</taxon>
        <taxon>Pseudomonadati</taxon>
        <taxon>Pseudomonadota</taxon>
        <taxon>Gammaproteobacteria</taxon>
        <taxon>Oceanospirillales</taxon>
        <taxon>Hahellaceae</taxon>
        <taxon>Allohahella</taxon>
    </lineage>
</organism>
<name>A0ABP7NUE0_9GAMM</name>
<dbReference type="EMBL" id="BAABBO010000005">
    <property type="protein sequence ID" value="GAA3954022.1"/>
    <property type="molecule type" value="Genomic_DNA"/>
</dbReference>
<evidence type="ECO:0008006" key="4">
    <source>
        <dbReference type="Google" id="ProtNLM"/>
    </source>
</evidence>
<feature type="signal peptide" evidence="1">
    <location>
        <begin position="1"/>
        <end position="24"/>
    </location>
</feature>
<evidence type="ECO:0000313" key="3">
    <source>
        <dbReference type="Proteomes" id="UP001501337"/>
    </source>
</evidence>
<keyword evidence="1" id="KW-0732">Signal</keyword>
<comment type="caution">
    <text evidence="2">The sequence shown here is derived from an EMBL/GenBank/DDBJ whole genome shotgun (WGS) entry which is preliminary data.</text>
</comment>
<proteinExistence type="predicted"/>
<evidence type="ECO:0000313" key="2">
    <source>
        <dbReference type="EMBL" id="GAA3954022.1"/>
    </source>
</evidence>
<accession>A0ABP7NUE0</accession>
<protein>
    <recommendedName>
        <fullName evidence="4">DUF4168 domain-containing protein</fullName>
    </recommendedName>
</protein>